<reference evidence="1" key="1">
    <citation type="submission" date="2018-05" db="EMBL/GenBank/DDBJ databases">
        <authorList>
            <person name="Lanie J.A."/>
            <person name="Ng W.-L."/>
            <person name="Kazmierczak K.M."/>
            <person name="Andrzejewski T.M."/>
            <person name="Davidsen T.M."/>
            <person name="Wayne K.J."/>
            <person name="Tettelin H."/>
            <person name="Glass J.I."/>
            <person name="Rusch D."/>
            <person name="Podicherti R."/>
            <person name="Tsui H.-C.T."/>
            <person name="Winkler M.E."/>
        </authorList>
    </citation>
    <scope>NUCLEOTIDE SEQUENCE</scope>
</reference>
<evidence type="ECO:0000313" key="1">
    <source>
        <dbReference type="EMBL" id="SVC22125.1"/>
    </source>
</evidence>
<gene>
    <name evidence="1" type="ORF">METZ01_LOCUS274979</name>
</gene>
<accession>A0A382KEV3</accession>
<protein>
    <submittedName>
        <fullName evidence="1">Uncharacterized protein</fullName>
    </submittedName>
</protein>
<sequence length="38" mass="4640">MSKWNTFDLIWNKESPKSRQKLMQKLICRDIEPTKENC</sequence>
<dbReference type="EMBL" id="UINC01079783">
    <property type="protein sequence ID" value="SVC22125.1"/>
    <property type="molecule type" value="Genomic_DNA"/>
</dbReference>
<organism evidence="1">
    <name type="scientific">marine metagenome</name>
    <dbReference type="NCBI Taxonomy" id="408172"/>
    <lineage>
        <taxon>unclassified sequences</taxon>
        <taxon>metagenomes</taxon>
        <taxon>ecological metagenomes</taxon>
    </lineage>
</organism>
<feature type="non-terminal residue" evidence="1">
    <location>
        <position position="38"/>
    </location>
</feature>
<proteinExistence type="predicted"/>
<name>A0A382KEV3_9ZZZZ</name>
<dbReference type="AlphaFoldDB" id="A0A382KEV3"/>